<protein>
    <submittedName>
        <fullName evidence="7">E3 ubiquitin-protein ligase MYLIP-like</fullName>
    </submittedName>
</protein>
<dbReference type="InterPro" id="IPR000299">
    <property type="entry name" value="FERM_domain"/>
</dbReference>
<dbReference type="GeneID" id="106808204"/>
<feature type="domain" description="FERM" evidence="4">
    <location>
        <begin position="1"/>
        <end position="280"/>
    </location>
</feature>
<evidence type="ECO:0000256" key="2">
    <source>
        <dbReference type="ARBA" id="ARBA00022833"/>
    </source>
</evidence>
<dbReference type="PANTHER" id="PTHR23280:SF13">
    <property type="entry name" value="E3 UBIQUITIN-PROTEIN LIGASE MYLIP"/>
    <property type="match status" value="1"/>
</dbReference>
<dbReference type="Gene3D" id="2.30.29.30">
    <property type="entry name" value="Pleckstrin-homology domain (PH domain)/Phosphotyrosine-binding domain (PTB)"/>
    <property type="match status" value="1"/>
</dbReference>
<dbReference type="Proteomes" id="UP000695022">
    <property type="component" value="Unplaced"/>
</dbReference>
<keyword evidence="6" id="KW-1185">Reference proteome</keyword>
<dbReference type="InterPro" id="IPR018980">
    <property type="entry name" value="FERM_PH-like_C"/>
</dbReference>
<gene>
    <name evidence="7" type="primary">LOC106808204</name>
</gene>
<dbReference type="InterPro" id="IPR014352">
    <property type="entry name" value="FERM/acyl-CoA-bd_prot_sf"/>
</dbReference>
<keyword evidence="2" id="KW-0862">Zinc</keyword>
<dbReference type="SMART" id="SM01196">
    <property type="entry name" value="FERM_C"/>
    <property type="match status" value="1"/>
</dbReference>
<dbReference type="Gene3D" id="1.20.80.10">
    <property type="match status" value="1"/>
</dbReference>
<evidence type="ECO:0000313" key="6">
    <source>
        <dbReference type="Proteomes" id="UP000695022"/>
    </source>
</evidence>
<accession>A0ABM1E277</accession>
<dbReference type="Pfam" id="PF00373">
    <property type="entry name" value="FERM_M"/>
    <property type="match status" value="1"/>
</dbReference>
<dbReference type="SUPFAM" id="SSF47031">
    <property type="entry name" value="Second domain of FERM"/>
    <property type="match status" value="1"/>
</dbReference>
<organism evidence="6 7">
    <name type="scientific">Priapulus caudatus</name>
    <name type="common">Priapulid worm</name>
    <dbReference type="NCBI Taxonomy" id="37621"/>
    <lineage>
        <taxon>Eukaryota</taxon>
        <taxon>Metazoa</taxon>
        <taxon>Ecdysozoa</taxon>
        <taxon>Scalidophora</taxon>
        <taxon>Priapulida</taxon>
        <taxon>Priapulimorpha</taxon>
        <taxon>Priapulimorphida</taxon>
        <taxon>Priapulidae</taxon>
        <taxon>Priapulus</taxon>
    </lineage>
</organism>
<dbReference type="InterPro" id="IPR013083">
    <property type="entry name" value="Znf_RING/FYVE/PHD"/>
</dbReference>
<dbReference type="Pfam" id="PF13920">
    <property type="entry name" value="zf-C3HC4_3"/>
    <property type="match status" value="1"/>
</dbReference>
<evidence type="ECO:0000259" key="4">
    <source>
        <dbReference type="PROSITE" id="PS50057"/>
    </source>
</evidence>
<dbReference type="PROSITE" id="PS50057">
    <property type="entry name" value="FERM_3"/>
    <property type="match status" value="1"/>
</dbReference>
<dbReference type="InterPro" id="IPR035963">
    <property type="entry name" value="FERM_2"/>
</dbReference>
<dbReference type="Pfam" id="PF09379">
    <property type="entry name" value="FERM_N"/>
    <property type="match status" value="1"/>
</dbReference>
<dbReference type="InterPro" id="IPR018979">
    <property type="entry name" value="FERM_N"/>
</dbReference>
<keyword evidence="1 3" id="KW-0863">Zinc-finger</keyword>
<evidence type="ECO:0000259" key="5">
    <source>
        <dbReference type="PROSITE" id="PS50089"/>
    </source>
</evidence>
<dbReference type="InterPro" id="IPR011993">
    <property type="entry name" value="PH-like_dom_sf"/>
</dbReference>
<dbReference type="SMART" id="SM00295">
    <property type="entry name" value="B41"/>
    <property type="match status" value="1"/>
</dbReference>
<dbReference type="Gene3D" id="3.30.40.10">
    <property type="entry name" value="Zinc/RING finger domain, C3HC4 (zinc finger)"/>
    <property type="match status" value="1"/>
</dbReference>
<keyword evidence="1 3" id="KW-0479">Metal-binding</keyword>
<evidence type="ECO:0000313" key="7">
    <source>
        <dbReference type="RefSeq" id="XP_014666298.1"/>
    </source>
</evidence>
<dbReference type="PROSITE" id="PS50089">
    <property type="entry name" value="ZF_RING_2"/>
    <property type="match status" value="1"/>
</dbReference>
<dbReference type="InterPro" id="IPR029071">
    <property type="entry name" value="Ubiquitin-like_domsf"/>
</dbReference>
<sequence>MLCHVSKPDCVVFEVDVDDKAKGQEVLDWVCKQLSILEVDYFGLQYTGPREEQLWLNLRNRVSKQVQGAPPYRLRLRVKFFVEPHRLLQESTRHQFYLHLRQDLMAHDRYLPLVGIEVLIQMAALIVQAATGDCSAAAHKEYLQVVPNATEDIIDRIVACHLDLAGLGSSRSEYKLLQLAWDCEVFSLEFHQVTLEGGVIRQLGVKADGLNMYDKNFDFIQRIPYTSIVSATQTKCNLYLVWKGDSAQNHSLHFKLPTRRAAIALYRSVTEHHTFYRCDRVHYSVMSQYSRDLKGTLASIFNEDTPLGKEYNFDVRRTCIEVYDQVRRDLYRLSVKDAEMASPESTPKHNACANDSTSDESTQQLKELQDALSCRVCMDEAISCAFCPCGHAVCCDACAARCPQCPICRADTERTQHIFLPLPAVRHRICGETCSQLDTN</sequence>
<dbReference type="SUPFAM" id="SSF54236">
    <property type="entry name" value="Ubiquitin-like"/>
    <property type="match status" value="1"/>
</dbReference>
<feature type="domain" description="RING-type" evidence="5">
    <location>
        <begin position="374"/>
        <end position="409"/>
    </location>
</feature>
<dbReference type="CDD" id="cd14473">
    <property type="entry name" value="FERM_B-lobe"/>
    <property type="match status" value="1"/>
</dbReference>
<reference evidence="7" key="1">
    <citation type="submission" date="2025-08" db="UniProtKB">
        <authorList>
            <consortium name="RefSeq"/>
        </authorList>
    </citation>
    <scope>IDENTIFICATION</scope>
</reference>
<dbReference type="InterPro" id="IPR019749">
    <property type="entry name" value="Band_41_domain"/>
</dbReference>
<dbReference type="SUPFAM" id="SSF50729">
    <property type="entry name" value="PH domain-like"/>
    <property type="match status" value="1"/>
</dbReference>
<dbReference type="Pfam" id="PF09380">
    <property type="entry name" value="FERM_C"/>
    <property type="match status" value="1"/>
</dbReference>
<evidence type="ECO:0000256" key="3">
    <source>
        <dbReference type="PROSITE-ProRule" id="PRU00175"/>
    </source>
</evidence>
<dbReference type="RefSeq" id="XP_014666298.1">
    <property type="nucleotide sequence ID" value="XM_014810812.1"/>
</dbReference>
<dbReference type="CDD" id="cd17104">
    <property type="entry name" value="FERM_F1_MYLIP"/>
    <property type="match status" value="1"/>
</dbReference>
<dbReference type="Gene3D" id="3.10.20.90">
    <property type="entry name" value="Phosphatidylinositol 3-kinase Catalytic Subunit, Chain A, domain 1"/>
    <property type="match status" value="1"/>
</dbReference>
<proteinExistence type="predicted"/>
<dbReference type="InterPro" id="IPR001841">
    <property type="entry name" value="Znf_RING"/>
</dbReference>
<evidence type="ECO:0000256" key="1">
    <source>
        <dbReference type="ARBA" id="ARBA00022771"/>
    </source>
</evidence>
<dbReference type="InterPro" id="IPR019748">
    <property type="entry name" value="FERM_central"/>
</dbReference>
<dbReference type="SUPFAM" id="SSF57850">
    <property type="entry name" value="RING/U-box"/>
    <property type="match status" value="1"/>
</dbReference>
<dbReference type="PANTHER" id="PTHR23280">
    <property type="entry name" value="4.1 G PROTEIN"/>
    <property type="match status" value="1"/>
</dbReference>
<name>A0ABM1E277_PRICU</name>